<reference evidence="3 4" key="1">
    <citation type="submission" date="2019-06" db="EMBL/GenBank/DDBJ databases">
        <title>A chromosome-scale genome assembly of the striped catfish, Pangasianodon hypophthalmus.</title>
        <authorList>
            <person name="Wen M."/>
            <person name="Zahm M."/>
            <person name="Roques C."/>
            <person name="Cabau C."/>
            <person name="Klopp C."/>
            <person name="Donnadieu C."/>
            <person name="Jouanno E."/>
            <person name="Avarre J.-C."/>
            <person name="Campet M."/>
            <person name="Ha T.T.T."/>
            <person name="Dugue R."/>
            <person name="Lampietro C."/>
            <person name="Louis A."/>
            <person name="Herpin A."/>
            <person name="Echchiki A."/>
            <person name="Berthelot C."/>
            <person name="Parey E."/>
            <person name="Roest-Crollius H."/>
            <person name="Braasch I."/>
            <person name="Postlethwait J."/>
            <person name="Bobe J."/>
            <person name="Montfort J."/>
            <person name="Bouchez O."/>
            <person name="Begum T."/>
            <person name="Schartl M."/>
            <person name="Guiguen Y."/>
        </authorList>
    </citation>
    <scope>NUCLEOTIDE SEQUENCE [LARGE SCALE GENOMIC DNA]</scope>
    <source>
        <strain evidence="3 4">Indonesia</strain>
        <tissue evidence="3">Blood</tissue>
    </source>
</reference>
<accession>A0A5N5LP04</accession>
<feature type="chain" id="PRO_5024409569" evidence="2">
    <location>
        <begin position="22"/>
        <end position="119"/>
    </location>
</feature>
<proteinExistence type="predicted"/>
<organism evidence="3 4">
    <name type="scientific">Pangasianodon hypophthalmus</name>
    <name type="common">Striped catfish</name>
    <name type="synonym">Helicophagus hypophthalmus</name>
    <dbReference type="NCBI Taxonomy" id="310915"/>
    <lineage>
        <taxon>Eukaryota</taxon>
        <taxon>Metazoa</taxon>
        <taxon>Chordata</taxon>
        <taxon>Craniata</taxon>
        <taxon>Vertebrata</taxon>
        <taxon>Euteleostomi</taxon>
        <taxon>Actinopterygii</taxon>
        <taxon>Neopterygii</taxon>
        <taxon>Teleostei</taxon>
        <taxon>Ostariophysi</taxon>
        <taxon>Siluriformes</taxon>
        <taxon>Pangasiidae</taxon>
        <taxon>Pangasianodon</taxon>
    </lineage>
</organism>
<evidence type="ECO:0000256" key="1">
    <source>
        <dbReference type="SAM" id="MobiDB-lite"/>
    </source>
</evidence>
<name>A0A5N5LP04_PANHP</name>
<keyword evidence="2" id="KW-0732">Signal</keyword>
<feature type="signal peptide" evidence="2">
    <location>
        <begin position="1"/>
        <end position="21"/>
    </location>
</feature>
<dbReference type="EMBL" id="VFJC01000018">
    <property type="protein sequence ID" value="KAB5543841.1"/>
    <property type="molecule type" value="Genomic_DNA"/>
</dbReference>
<keyword evidence="4" id="KW-1185">Reference proteome</keyword>
<dbReference type="Proteomes" id="UP000327468">
    <property type="component" value="Chromosome 17"/>
</dbReference>
<feature type="region of interest" description="Disordered" evidence="1">
    <location>
        <begin position="57"/>
        <end position="77"/>
    </location>
</feature>
<sequence length="119" mass="13347">MLGILGVRCDLFFLITIQCCGKLKLMVGSCSRAGATRRPIRNGWEDHVTGTVVEMQAAARDSGERQRGREEGRRERERVRERTWMISLRSGTESNSLQVVSLCKAAEQRGRHGQSVSEV</sequence>
<feature type="compositionally biased region" description="Basic and acidic residues" evidence="1">
    <location>
        <begin position="61"/>
        <end position="77"/>
    </location>
</feature>
<evidence type="ECO:0000256" key="2">
    <source>
        <dbReference type="SAM" id="SignalP"/>
    </source>
</evidence>
<comment type="caution">
    <text evidence="3">The sequence shown here is derived from an EMBL/GenBank/DDBJ whole genome shotgun (WGS) entry which is preliminary data.</text>
</comment>
<evidence type="ECO:0000313" key="4">
    <source>
        <dbReference type="Proteomes" id="UP000327468"/>
    </source>
</evidence>
<protein>
    <submittedName>
        <fullName evidence="3">Uncharacterized protein</fullName>
    </submittedName>
</protein>
<evidence type="ECO:0000313" key="3">
    <source>
        <dbReference type="EMBL" id="KAB5543841.1"/>
    </source>
</evidence>
<gene>
    <name evidence="3" type="ORF">PHYPO_G00084290</name>
</gene>
<dbReference type="AlphaFoldDB" id="A0A5N5LP04"/>